<dbReference type="PANTHER" id="PTHR13066">
    <property type="entry name" value="BASIC LEUCINE ZIPPER NUCLEAR FACTOR 1 BLZF1 PROTEIN"/>
    <property type="match status" value="1"/>
</dbReference>
<keyword evidence="2" id="KW-1185">Reference proteome</keyword>
<feature type="non-terminal residue" evidence="1">
    <location>
        <position position="1"/>
    </location>
</feature>
<name>A0AA88I0L8_ARTSF</name>
<reference evidence="1" key="1">
    <citation type="submission" date="2023-07" db="EMBL/GenBank/DDBJ databases">
        <title>Chromosome-level genome assembly of Artemia franciscana.</title>
        <authorList>
            <person name="Jo E."/>
        </authorList>
    </citation>
    <scope>NUCLEOTIDE SEQUENCE</scope>
    <source>
        <tissue evidence="1">Whole body</tissue>
    </source>
</reference>
<dbReference type="AlphaFoldDB" id="A0AA88I0L8"/>
<feature type="non-terminal residue" evidence="1">
    <location>
        <position position="180"/>
    </location>
</feature>
<dbReference type="Proteomes" id="UP001187531">
    <property type="component" value="Unassembled WGS sequence"/>
</dbReference>
<protein>
    <submittedName>
        <fullName evidence="1">Uncharacterized protein</fullName>
    </submittedName>
</protein>
<gene>
    <name evidence="1" type="ORF">QYM36_005020</name>
</gene>
<dbReference type="EMBL" id="JAVRJZ010000008">
    <property type="protein sequence ID" value="KAK2719390.1"/>
    <property type="molecule type" value="Genomic_DNA"/>
</dbReference>
<dbReference type="GO" id="GO:0007030">
    <property type="term" value="P:Golgi organization"/>
    <property type="evidence" value="ECO:0007669"/>
    <property type="project" value="InterPro"/>
</dbReference>
<dbReference type="PANTHER" id="PTHR13066:SF2">
    <property type="entry name" value="GOLGIN-45"/>
    <property type="match status" value="1"/>
</dbReference>
<accession>A0AA88I0L8</accession>
<evidence type="ECO:0000313" key="2">
    <source>
        <dbReference type="Proteomes" id="UP001187531"/>
    </source>
</evidence>
<dbReference type="InterPro" id="IPR027095">
    <property type="entry name" value="Golgin-45"/>
</dbReference>
<dbReference type="GO" id="GO:0043001">
    <property type="term" value="P:Golgi to plasma membrane protein transport"/>
    <property type="evidence" value="ECO:0007669"/>
    <property type="project" value="InterPro"/>
</dbReference>
<proteinExistence type="predicted"/>
<evidence type="ECO:0000313" key="1">
    <source>
        <dbReference type="EMBL" id="KAK2719390.1"/>
    </source>
</evidence>
<comment type="caution">
    <text evidence="1">The sequence shown here is derived from an EMBL/GenBank/DDBJ whole genome shotgun (WGS) entry which is preliminary data.</text>
</comment>
<sequence length="180" mass="20282">VNTDLKKLLVASVGEDIEARVHFLTEDKVKLANDIRKYVDQLTIDFETKESLSVQADLWRSKYLAANVLVDELRQWKNALAQRCDQLQNCIKLLVDEHDKTRQMALGTNKNLSNLLNAFVPNSNCTISLRTNNVMDISRANVEASDILGEKLGCKNIPYQEVLTVINPCPNTNGERLALN</sequence>
<dbReference type="GO" id="GO:0000139">
    <property type="term" value="C:Golgi membrane"/>
    <property type="evidence" value="ECO:0007669"/>
    <property type="project" value="TreeGrafter"/>
</dbReference>
<organism evidence="1 2">
    <name type="scientific">Artemia franciscana</name>
    <name type="common">Brine shrimp</name>
    <name type="synonym">Artemia sanfranciscana</name>
    <dbReference type="NCBI Taxonomy" id="6661"/>
    <lineage>
        <taxon>Eukaryota</taxon>
        <taxon>Metazoa</taxon>
        <taxon>Ecdysozoa</taxon>
        <taxon>Arthropoda</taxon>
        <taxon>Crustacea</taxon>
        <taxon>Branchiopoda</taxon>
        <taxon>Anostraca</taxon>
        <taxon>Artemiidae</taxon>
        <taxon>Artemia</taxon>
    </lineage>
</organism>